<feature type="compositionally biased region" description="Low complexity" evidence="1">
    <location>
        <begin position="3607"/>
        <end position="3617"/>
    </location>
</feature>
<dbReference type="Pfam" id="PF17892">
    <property type="entry name" value="Cadherin_5"/>
    <property type="match status" value="3"/>
</dbReference>
<dbReference type="PANTHER" id="PTHR10199">
    <property type="entry name" value="THROMBOSPONDIN"/>
    <property type="match status" value="1"/>
</dbReference>
<evidence type="ECO:0000259" key="2">
    <source>
        <dbReference type="PROSITE" id="PS50268"/>
    </source>
</evidence>
<feature type="compositionally biased region" description="Acidic residues" evidence="1">
    <location>
        <begin position="1424"/>
        <end position="1439"/>
    </location>
</feature>
<feature type="domain" description="Cadherin" evidence="2">
    <location>
        <begin position="2944"/>
        <end position="3040"/>
    </location>
</feature>
<dbReference type="SMART" id="SM00736">
    <property type="entry name" value="CADG"/>
    <property type="match status" value="5"/>
</dbReference>
<feature type="region of interest" description="Disordered" evidence="1">
    <location>
        <begin position="3896"/>
        <end position="3929"/>
    </location>
</feature>
<dbReference type="SMART" id="SM00112">
    <property type="entry name" value="CA"/>
    <property type="match status" value="6"/>
</dbReference>
<protein>
    <submittedName>
        <fullName evidence="3">Ig-like domain-containing protein</fullName>
    </submittedName>
</protein>
<dbReference type="InterPro" id="IPR041690">
    <property type="entry name" value="Cadherin_5"/>
</dbReference>
<feature type="region of interest" description="Disordered" evidence="1">
    <location>
        <begin position="1131"/>
        <end position="1168"/>
    </location>
</feature>
<dbReference type="InterPro" id="IPR013783">
    <property type="entry name" value="Ig-like_fold"/>
</dbReference>
<feature type="compositionally biased region" description="Basic and acidic residues" evidence="1">
    <location>
        <begin position="662"/>
        <end position="676"/>
    </location>
</feature>
<feature type="compositionally biased region" description="Gly residues" evidence="1">
    <location>
        <begin position="4367"/>
        <end position="4381"/>
    </location>
</feature>
<dbReference type="InterPro" id="IPR010221">
    <property type="entry name" value="VCBS_dom"/>
</dbReference>
<gene>
    <name evidence="3" type="ORF">NFG57_09700</name>
</gene>
<dbReference type="NCBIfam" id="TIGR01965">
    <property type="entry name" value="VCBS_repeat"/>
    <property type="match status" value="10"/>
</dbReference>
<feature type="compositionally biased region" description="Low complexity" evidence="1">
    <location>
        <begin position="3786"/>
        <end position="3806"/>
    </location>
</feature>
<feature type="region of interest" description="Disordered" evidence="1">
    <location>
        <begin position="4509"/>
        <end position="4534"/>
    </location>
</feature>
<feature type="compositionally biased region" description="Basic and acidic residues" evidence="1">
    <location>
        <begin position="1394"/>
        <end position="1408"/>
    </location>
</feature>
<feature type="region of interest" description="Disordered" evidence="1">
    <location>
        <begin position="257"/>
        <end position="289"/>
    </location>
</feature>
<feature type="region of interest" description="Disordered" evidence="1">
    <location>
        <begin position="629"/>
        <end position="730"/>
    </location>
</feature>
<dbReference type="InterPro" id="IPR018247">
    <property type="entry name" value="EF_Hand_1_Ca_BS"/>
</dbReference>
<dbReference type="InterPro" id="IPR015919">
    <property type="entry name" value="Cadherin-like_sf"/>
</dbReference>
<proteinExistence type="predicted"/>
<dbReference type="InterPro" id="IPR002126">
    <property type="entry name" value="Cadherin-like_dom"/>
</dbReference>
<feature type="region of interest" description="Disordered" evidence="1">
    <location>
        <begin position="2680"/>
        <end position="2710"/>
    </location>
</feature>
<feature type="compositionally biased region" description="Low complexity" evidence="1">
    <location>
        <begin position="1768"/>
        <end position="1780"/>
    </location>
</feature>
<feature type="region of interest" description="Disordered" evidence="1">
    <location>
        <begin position="311"/>
        <end position="359"/>
    </location>
</feature>
<feature type="compositionally biased region" description="Basic and acidic residues" evidence="1">
    <location>
        <begin position="691"/>
        <end position="719"/>
    </location>
</feature>
<feature type="region of interest" description="Disordered" evidence="1">
    <location>
        <begin position="3579"/>
        <end position="3617"/>
    </location>
</feature>
<dbReference type="Gene3D" id="2.60.40.1200">
    <property type="match status" value="6"/>
</dbReference>
<dbReference type="PROSITE" id="PS50268">
    <property type="entry name" value="CADHERIN_2"/>
    <property type="match status" value="4"/>
</dbReference>
<feature type="compositionally biased region" description="Polar residues" evidence="1">
    <location>
        <begin position="2373"/>
        <end position="2382"/>
    </location>
</feature>
<dbReference type="Pfam" id="PF17803">
    <property type="entry name" value="Cadherin_4"/>
    <property type="match status" value="8"/>
</dbReference>
<dbReference type="Gene3D" id="2.60.40.3440">
    <property type="match status" value="6"/>
</dbReference>
<feature type="region of interest" description="Disordered" evidence="1">
    <location>
        <begin position="416"/>
        <end position="436"/>
    </location>
</feature>
<feature type="region of interest" description="Disordered" evidence="1">
    <location>
        <begin position="1017"/>
        <end position="1082"/>
    </location>
</feature>
<sequence length="5054" mass="517250">MIKDDLLIRELEARVLLDAASTATVDNVKQAADAAVATTDAGSADHDAGHDVLMSALQHVEAQKGGRERAAGGSDIDGDGVLDVDDIDDDGDGILDSVEGGSQKITCNGVTSGGASSAPLDRLVDGDRQSYFISSTAEQISDFTFNFDPPIDRIYGIDLWNNAGSVLNDSQSIGSIGEIRFYNSSGDLIYSSTRYAATNSIPEGAAGRPLHMDIPKDIHGVASIQFFNIKEQVGGGSGIAVTEVEFFGRIDSDGDGAADSADLDSDNDGITDNIEAQSSKGYVAPSGIDKDKDGLDDAYDAATANTSATASKGLAPVDTDGDSTTDYLDSDSDDDGKQDIAERDAGAWSITSETDTDGDGLLDIFEGADANDGFDANDELIKDGSFTLSDSDNDVSADGSDAVPNVADFDYRDSARLDPDGDGIDNSVDIDDDNDGIIDDNEYDFSRPNLVENGGFSGGDSSGWYFSGSDLVDNNTSKPSWVNSAKNSSLSGGLFDEISPGENGGNHSLVNAADHSESLVYKFGKELAAGDYRYSFDLSKTYSRGSDRYNVFIWDFDAGKRVKTLAYGLIGDLPGSGIFKTFSGVFDLSKAGNYGIVMVVDQDGDGGNGDYAMDRVAFQYISKDTDGDGICDDKDIDSDNDGITDNVEAQTTQDYIKPSGTDVDKDGLDDAYDKDTSNTSATASKGLTPVDTDRDTTADYLDRDSDDDGKLDIAERDDGASSITDATDTDHDGLLDIFEGTNANDGYDANDENVTENGFTLADSDDDLPADGDGAQPLVVDFDYRENAVLDRDGDGIIDTVDIDQDNDGIIDVTEGKDTSVQEQIDTTDIANDKIPDLDFNGTKVEVTSNTTEGSLSYGQEAGAVNFDYSADNVATVSLATDTFVDFVIDSKNVPSSRQFDRYDQLTVSSPGAYIVVYDPNNVLNVAQGVYLNSLTFSMRGLGNLYGLSWSVRVVDVKTVTLSMGWHPDYNVAANVGSCVRIGIGGVAKDTDRDNIADHLDIDSDNDGITDNVEAQTTQGYIKPSGTDVDKDGLDDAYDKDTGNTTATASKGLTPVDTDGDSTADYLDRDSDNDGMPDIAERDDGAWAITDATDTDHDGLLDIFEGTNANDGYDANDDNLVDGNFALSDSDNDVAADGSDASPPGSDLDYRDSQIDTDGDGIADSLDIDDDNDGILDINEWGEGVAGNWIGTDYWDNSSIKVDGGEIVVGEAGDVFDGDDSSSDYIHIDTGGRKGELDPPIVISVSVVDSLSNSGLTVDQFYIANDRGIVGDGIRSATIRVYGKDGLLGEEVLANISCDNTSTHDIYNFSHVYRGVLRFEVVITSTYETGPSIKGYKLQLRELGLASSGNHAAYRDSDKDGVFDHLDIDSDNDGITDNVEAQTTQDYIKPTGTDVDKDGLDDAYDKDTGNTTATASKGLTPVDTDGDSTADYLDSDSDDDGKLDIAERDDGATSVSDSTDTDGDGLLDIFEGSDANDGFDANDENLVDGNFALSDSDDDIAADGSDASPPGFDLDYRDSIGPPTAVEDAAETDEDVALEVTKDKGLLSNDTLAGATEIASAAIDTDGDGVADTALVLGQANTVKDSDGNVIGKLTLAKDGSYRFDPVANFFGALPIISYTLKGSGGYASSTLTITVTAVNDNPVVTNDKGDAKEDETLSVDKSEGLLANDSDVDGDSLVISGFSVAGVTGSFTAGETASIPGKGTLTLNADGSYSFTPAPNYHGSVPEITYTVSDGKGGTSSGSLTITVASVEDSVSLGGLGDGSDGSDGSVNESALTGGSAAGGSGSVHTGSFTLGPASSLDSLTIGVTMITRAQLEASGTTAITITGSYGELSINGYDSDTGVVSYRYVLSSVADHGSDPVLDSFTIGTTDSDGDETYNAGTLAILVVDDVSTAKADQGSVDEDASGGSSLTGNVVSNDTLGADGAADSGALSAVGKGEAAPSGGVGSSIAGDYGSLVMDASGKYLYTLDNANAAVNGLQKGETLTETFIYQITDADGDTSTSTLTITIKGANDAPTAEDITAKCAEDAEITGTIVGEDPDGDSLNFTLDAQPEGGTVTLDEDTGAFTFVPDANVNGDITFSVTVDDGHGGKTQVEVTVKISAVNDVPVASDDSASTAEDTPLIVGKDEGVLSNDSDIDGDALSVASFSVEGLTGTFTAGETANIAGVGALTLNADGSYRFDPALNYHGSVPKVTYVLSDGHVSDTATLSITVDSVDDSVSVGGLGDGGDGVDGEVKESGLVDAEGTGLTHDGTFTLGPADSLASFTLGGSTITLAQLEASATTPIKVTGSHGTLTIKGYDRQTGTLSYRYTLTSAADHSSGAVKDSFAIDVTDVEGDITKGIGTLSIRITDDAPSATADTGSVTEDDAASTGNVLSNDRQGADGSKVSKVGVAESTDGGSVGSALVGSFGTLTLNADGSYVYALDNTNAMVNALQQGETLTETYSYQIIDADGDTSTATLTITIKGANDAPTASVDALTTSEDTPVDGSIVAEDVDGDNLSFDLVAQPEGGTVSLSEDGSFTFTPDANVNGDITFSVTVSDGNGGTVTVEVSVTVTPVNDAPTVVDDKAETNEDTTLEVAEDKGVLANDADVEGDSLSVSGFSVEGMTGSFKAGETATIAGVGTLTLNADGSYTFVPATNYNGSVPKVTYSVSDGNGGTTSGVLVIKVKPVDDEVSLGGLGDGNDGSDGNAMTDGSVKESGLTGGSDVAGGGISHSGSFTLGPADSLASLSIGTTSITRAQLEASATTPIKINGTHGLLTITGYDQKTGIVSYTFTLTTNASHGDGAVHESFVIGVTDVEGDVTANAGTLTIAVIDDAPVAKADTGQAVEDGGNISGSVIGNDLAGADGAPSKGLVNAVGSGKESPSGGVGSSVAGSYGSLILDANGNYLYKLDSGNSEVNELAVGAHLTEVFTYQIIDADGDTSTATLTITIMGANDAPVASVDAISTPEDTPVDGQITASDVDGDSLSFDLVAQPDGGTVTLNENGSFTFTPDANVNGDVSFSVTVDDGHGGTTTVEVTVTVTPVNDTPVATPDTNSTSEDTPLVVNKDSGVLANDSDVDGDSLSVSGFTIEGVTGTFEPGETVAIEGVGKFTLNADGAYRFEPALNYHGDVPKISYSVSDGAGGTTTGTLQLTVEAIDDKVTVGGLGDGSGDGDGANDGQVSESGLAGGTGTLGSGVSHTGSFTLGPADSLASIKLGGTTLTLDQLVNSAGTPIRIQGGHGELLINGYDRASGTVSYIYTLKAHADHSQGPVSDDFAIAVTDVDGDVTADAGTLSIAILDDAPKAVNDVDDTINKPNQPSSIADGNVLTGDGGDDPDAMDGDADFLGGDGGTVSAVGAGSDGPSASHIGQGLQGEYGTLVLNADGSYRYVPDFDSDTVKWLAAGRHVSDTFTYQITDPDGDTATATLTIRIYGTTAVVGTEGGEVDEAQLNTDGATGTDPGDSGEVIYEGSFSVVDRVTQQLKTLTIGDTSFTPSELAALSADNPSVRIETDHGYFEIIGYQQGDGTDVRENTVLYRFVLTEAAEHGGEQVFDSVDVVMTDQLENSTRDCPKALMIEILDDAPIAAKDKVSVAEDGDAGTGSVLTNDREGADGDVTVTATGPGSSVSSDGVGSEVVGKYGSLTLAADGSYTYTLDNTNTEVDSLKSGGSLTEIFSYQITDADGSTSTATLTITIEGANDAPTASVDALTTQEDTPVSGTIEASDVEGDDLSFDLVAQPDGGKVTLNDDGTFTFTPDDNVNGDITFKVTVSDGNGGTTTVEVTVKVEAVNDAPKVTGETASTPEDTPLDSSSDDSLPGLLDNDSDIETDHDSLVVVDVRVDGMSESIDVGETVTIDGVGKLTVEADGAWRFEPALNYHGKVPTITYTVSDGEGGTSNATLDITVTPVDDQVNLGGLGDGNDGSDGNHVSDGSVSEAGLAGGSDEGSGLIHSGNFTLGPADSLASFTLGSRSISLAELEASASSPIAIGGRYGTLTIEGYDRATGTVSYRYLLTSNADHANEPVSDDFMISVTDVEGEVTADAGTLVIDIDDDSPSATDDSGTVVEDGAAGAGSVWANDRPGADGADANGAVVGVGVEGGSFDGATGVPLEGRYGSLILNADGSYSYTLDNTNGEVDGLQVGDTRTDTFSYQIRDADGDLATATLTITIRGANDAPEASAEKVTASEDTPVDGKIIATDVDDDELTFSLDAQPEGGTVSLDEEGNFTFTPDANFNGDTSFTVTVTDPSGATVTVEVEVSVTPVNDAPSAKNDQATIAEDTPLTVAAEDGLLANDSDIEGDSLRVTGFSVDGIEGTFLAGQTAVIEGVGELTISANGSYRFVPALNYNGEVPLVTYTVSDDGGATSDASLSISVTAVDDKVTVGGLGDGGGEPGGGDSAGDATTDGSVDEAGLTGGSHEGLGLSHSGTFTLGPADSLSSLTLGGSTISLDQLKDCGSHPIEVTGDHGTLVLRYYDPATGEVSYTYHLASRADHSGGAVNDSFAIGVTDVEGETTDNIGTLAIAIIDDGPGTGNDRGEVSEEGSEPGSDCSGNVLLNDHYGVDGVAVDGGVTAVGSGQSSPEGGVGEPVEGRYGSLVLNADGSYSYTLDNSNPVVDALKPGQTLTETFSYTITDSDGSVSTATLTISVLGANDAPVASVDPIVTTEDTPVEGRVVATDVDNDDLTFRLDHQPDGGTVTLNEDGTFTFVPDPDVSGDISFIVTVTDASGATTTVVVTVSVEPVNDVPVASADPIVTGSGEAAAGQVVASDVEGDDLTFALDDGPRHGQLTLNPDGSFVYVPEAGFSGSDSFVVAVSDGQGGVTYVTVSVTVEPLDSLYIGDRAPEVPAQDVESDAEGPLMHADGMVDEVVNQYGGLGGLADLSADGAVRAAVHGISALTDAEMEVVNKDKPRESSAWNSSMLQEARSLAHPGEVRATSWASSDGRATLEALVENERAWLTLPEGQRDIKVSLPGGRALPDWIQRPSIGQLLIERSAALEKVTLDIDSRGSEGEAHHYRLVLDLDKVRLEVSEGEPSFPMAAPGFSEQLSRAHHRSNDLDPNLLEALALLTEHD</sequence>
<dbReference type="Gene3D" id="2.60.40.10">
    <property type="entry name" value="Immunoglobulins"/>
    <property type="match status" value="6"/>
</dbReference>
<feature type="region of interest" description="Disordered" evidence="1">
    <location>
        <begin position="4365"/>
        <end position="4402"/>
    </location>
</feature>
<feature type="compositionally biased region" description="Acidic residues" evidence="1">
    <location>
        <begin position="319"/>
        <end position="334"/>
    </location>
</feature>
<feature type="compositionally biased region" description="Polar residues" evidence="1">
    <location>
        <begin position="1375"/>
        <end position="1386"/>
    </location>
</feature>
<dbReference type="RefSeq" id="WP_348816082.1">
    <property type="nucleotide sequence ID" value="NZ_CP098828.1"/>
</dbReference>
<dbReference type="EMBL" id="CP098828">
    <property type="protein sequence ID" value="XBO77006.1"/>
    <property type="molecule type" value="Genomic_DNA"/>
</dbReference>
<feature type="region of interest" description="Disordered" evidence="1">
    <location>
        <begin position="1372"/>
        <end position="1466"/>
    </location>
</feature>
<feature type="compositionally biased region" description="Low complexity" evidence="1">
    <location>
        <begin position="3908"/>
        <end position="3919"/>
    </location>
</feature>
<feature type="domain" description="Cadherin" evidence="2">
    <location>
        <begin position="4650"/>
        <end position="4736"/>
    </location>
</feature>
<dbReference type="GO" id="GO:0007156">
    <property type="term" value="P:homophilic cell adhesion via plasma membrane adhesion molecules"/>
    <property type="evidence" value="ECO:0007669"/>
    <property type="project" value="InterPro"/>
</dbReference>
<feature type="domain" description="Cadherin" evidence="2">
    <location>
        <begin position="2475"/>
        <end position="2567"/>
    </location>
</feature>
<feature type="region of interest" description="Disordered" evidence="1">
    <location>
        <begin position="3776"/>
        <end position="3812"/>
    </location>
</feature>
<dbReference type="NCBIfam" id="NF012211">
    <property type="entry name" value="tand_rpt_95"/>
    <property type="match status" value="14"/>
</dbReference>
<feature type="compositionally biased region" description="Acidic residues" evidence="1">
    <location>
        <begin position="629"/>
        <end position="642"/>
    </location>
</feature>
<feature type="domain" description="Cadherin" evidence="2">
    <location>
        <begin position="4161"/>
        <end position="4253"/>
    </location>
</feature>
<dbReference type="PROSITE" id="PS00018">
    <property type="entry name" value="EF_HAND_1"/>
    <property type="match status" value="2"/>
</dbReference>
<feature type="compositionally biased region" description="Gly residues" evidence="1">
    <location>
        <begin position="3150"/>
        <end position="3162"/>
    </location>
</feature>
<dbReference type="PANTHER" id="PTHR10199:SF119">
    <property type="entry name" value="RE20510P"/>
    <property type="match status" value="1"/>
</dbReference>
<dbReference type="InterPro" id="IPR006644">
    <property type="entry name" value="Cadg"/>
</dbReference>
<feature type="region of interest" description="Disordered" evidence="1">
    <location>
        <begin position="1758"/>
        <end position="1784"/>
    </location>
</feature>
<evidence type="ECO:0000313" key="3">
    <source>
        <dbReference type="EMBL" id="XBO77006.1"/>
    </source>
</evidence>
<dbReference type="SUPFAM" id="SSF49313">
    <property type="entry name" value="Cadherin-like"/>
    <property type="match status" value="5"/>
</dbReference>
<feature type="region of interest" description="Disordered" evidence="1">
    <location>
        <begin position="3302"/>
        <end position="3321"/>
    </location>
</feature>
<dbReference type="GO" id="GO:0005509">
    <property type="term" value="F:calcium ion binding"/>
    <property type="evidence" value="ECO:0007669"/>
    <property type="project" value="InterPro"/>
</dbReference>
<dbReference type="GO" id="GO:0016020">
    <property type="term" value="C:membrane"/>
    <property type="evidence" value="ECO:0007669"/>
    <property type="project" value="InterPro"/>
</dbReference>
<reference evidence="3" key="1">
    <citation type="submission" date="2022-06" db="EMBL/GenBank/DDBJ databases">
        <title>A novel DMS-producing enzyme.</title>
        <authorList>
            <person name="Zhang Y."/>
        </authorList>
    </citation>
    <scope>NUCLEOTIDE SEQUENCE</scope>
    <source>
        <strain evidence="3">H10-59</strain>
    </source>
</reference>
<feature type="region of interest" description="Disordered" evidence="1">
    <location>
        <begin position="63"/>
        <end position="82"/>
    </location>
</feature>
<accession>A0AAU7KYX3</accession>
<feature type="compositionally biased region" description="Acidic residues" evidence="1">
    <location>
        <begin position="257"/>
        <end position="269"/>
    </location>
</feature>
<evidence type="ECO:0000256" key="1">
    <source>
        <dbReference type="SAM" id="MobiDB-lite"/>
    </source>
</evidence>
<feature type="compositionally biased region" description="Acidic residues" evidence="1">
    <location>
        <begin position="1155"/>
        <end position="1168"/>
    </location>
</feature>
<organism evidence="3">
    <name type="scientific">Halomonas sp. H10-59</name>
    <dbReference type="NCBI Taxonomy" id="2950874"/>
    <lineage>
        <taxon>Bacteria</taxon>
        <taxon>Pseudomonadati</taxon>
        <taxon>Pseudomonadota</taxon>
        <taxon>Gammaproteobacteria</taxon>
        <taxon>Oceanospirillales</taxon>
        <taxon>Halomonadaceae</taxon>
        <taxon>Halomonas</taxon>
    </lineage>
</organism>
<feature type="compositionally biased region" description="Acidic residues" evidence="1">
    <location>
        <begin position="420"/>
        <end position="436"/>
    </location>
</feature>
<feature type="compositionally biased region" description="Basic and acidic residues" evidence="1">
    <location>
        <begin position="1440"/>
        <end position="1451"/>
    </location>
</feature>
<dbReference type="Pfam" id="PF17963">
    <property type="entry name" value="Big_9"/>
    <property type="match status" value="8"/>
</dbReference>
<feature type="region of interest" description="Disordered" evidence="1">
    <location>
        <begin position="2356"/>
        <end position="2392"/>
    </location>
</feature>
<feature type="compositionally biased region" description="Basic and acidic residues" evidence="1">
    <location>
        <begin position="335"/>
        <end position="345"/>
    </location>
</feature>
<feature type="region of interest" description="Disordered" evidence="1">
    <location>
        <begin position="3149"/>
        <end position="3177"/>
    </location>
</feature>
<feature type="compositionally biased region" description="Basic and acidic residues" evidence="1">
    <location>
        <begin position="1028"/>
        <end position="1042"/>
    </location>
</feature>
<name>A0AAU7KYX3_9GAMM</name>
<dbReference type="InterPro" id="IPR040853">
    <property type="entry name" value="RapA2_cadherin-like"/>
</dbReference>